<dbReference type="InterPro" id="IPR031481">
    <property type="entry name" value="Glyco_tran_10_N"/>
</dbReference>
<evidence type="ECO:0000256" key="15">
    <source>
        <dbReference type="ARBA" id="ARBA00036273"/>
    </source>
</evidence>
<evidence type="ECO:0000256" key="3">
    <source>
        <dbReference type="ARBA" id="ARBA00008919"/>
    </source>
</evidence>
<comment type="subcellular location">
    <subcellularLocation>
        <location evidence="1 19">Golgi apparatus</location>
        <location evidence="1 19">Golgi stack membrane</location>
        <topology evidence="1 19">Single-pass type II membrane protein</topology>
    </subcellularLocation>
</comment>
<dbReference type="PANTHER" id="PTHR11929:SF11">
    <property type="entry name" value="4-GALACTOSYL-N-ACETYLGLUCOSAMINIDE 3-ALPHA-L-FUCOSYLTRANSFERASE FUT5"/>
    <property type="match status" value="1"/>
</dbReference>
<dbReference type="Pfam" id="PF17039">
    <property type="entry name" value="Glyco_tran_10_N"/>
    <property type="match status" value="1"/>
</dbReference>
<keyword evidence="4 19" id="KW-0328">Glycosyltransferase</keyword>
<evidence type="ECO:0000256" key="19">
    <source>
        <dbReference type="RuleBase" id="RU003832"/>
    </source>
</evidence>
<evidence type="ECO:0000256" key="17">
    <source>
        <dbReference type="ARBA" id="ARBA00036481"/>
    </source>
</evidence>
<evidence type="ECO:0000256" key="9">
    <source>
        <dbReference type="ARBA" id="ARBA00023034"/>
    </source>
</evidence>
<sequence>MAESGRVGCVQTRTGTIDKNAAKEEGEAAILQALIQLPTGGTAQAPDFTPASWSKAQSNQAPPRLAPRVIGRPSVSRLRRRWLYDGPFAARDRSVHAAAAASLFTSAARCSVAAIANDDSAVVCGSKEKSCLAETFKDSTGLYTLKGGCFKFVCVGFVFESCLKVFRSYEVESTAASISADFERVLACFGISENTVAKLLSVQENWIWDQCRENKHQLMITKYGKHNLEDPYMDVKEQTKPSSCRKLLPFLFIQLILSMLIFAYIRNDWQTDFGLAMYPTLEQLQQHETSTPIDRGLPEVTILIWTWPFGQSFDLPKCSLLFDVRDCRFTTDRSWYAKADAVVIHHRDVCYSKNLPPNPRPPSQHWIWFNLESPSNSPNLGFMDNLFNLTMSYRRDSGIFSPYGWLEVLDQPQNITIPPKSKLVAWAVSNWNPSSRRVQYYQELKKYMQVDVYGRQHLPLPRDKHLSTLTQYKFYLSFENSIHEDYITEKLWNNAFSSMAVPIVCGPPRKNYERFVPPDSFIHIEDFPSAQEMARFLQELDKDDVRYQSYFRWRSWLKPVGDKGWSTHYCKACRALQKKPVQYTAVPELSKWFK</sequence>
<evidence type="ECO:0000256" key="6">
    <source>
        <dbReference type="ARBA" id="ARBA00022692"/>
    </source>
</evidence>
<keyword evidence="5 19" id="KW-0808">Transferase</keyword>
<dbReference type="InterPro" id="IPR001503">
    <property type="entry name" value="Glyco_trans_10"/>
</dbReference>
<evidence type="ECO:0000256" key="18">
    <source>
        <dbReference type="ARBA" id="ARBA00036928"/>
    </source>
</evidence>
<feature type="domain" description="Fucosyltransferase N-terminal" evidence="21">
    <location>
        <begin position="299"/>
        <end position="404"/>
    </location>
</feature>
<comment type="catalytic activity">
    <reaction evidence="16">
        <text>an alpha-Neu5Ac-(2-&gt;3)-beta-D-Gal-(1-&gt;3)-D-GlcNAc derivative + GDP-beta-L-fucose = an alpha-Neu5Ac-(2-&gt;3)-beta-D-Gal-(1-&gt;3)-[alpha-L-Fuc-(1-&gt;4)]-beta-D-GlcNAc derivative + GDP + H(+)</text>
        <dbReference type="Rhea" id="RHEA:62904"/>
        <dbReference type="ChEBI" id="CHEBI:15378"/>
        <dbReference type="ChEBI" id="CHEBI:57273"/>
        <dbReference type="ChEBI" id="CHEBI:58189"/>
        <dbReference type="ChEBI" id="CHEBI:146021"/>
        <dbReference type="ChEBI" id="CHEBI:146022"/>
    </reaction>
    <physiologicalReaction direction="left-to-right" evidence="16">
        <dbReference type="Rhea" id="RHEA:62905"/>
    </physiologicalReaction>
</comment>
<organism evidence="22 23">
    <name type="scientific">Gekko japonicus</name>
    <name type="common">Schlegel's Japanese gecko</name>
    <dbReference type="NCBI Taxonomy" id="146911"/>
    <lineage>
        <taxon>Eukaryota</taxon>
        <taxon>Metazoa</taxon>
        <taxon>Chordata</taxon>
        <taxon>Craniata</taxon>
        <taxon>Vertebrata</taxon>
        <taxon>Euteleostomi</taxon>
        <taxon>Lepidosauria</taxon>
        <taxon>Squamata</taxon>
        <taxon>Bifurcata</taxon>
        <taxon>Gekkota</taxon>
        <taxon>Gekkonidae</taxon>
        <taxon>Gekkoninae</taxon>
        <taxon>Gekko</taxon>
    </lineage>
</organism>
<evidence type="ECO:0000256" key="10">
    <source>
        <dbReference type="ARBA" id="ARBA00023098"/>
    </source>
</evidence>
<gene>
    <name evidence="23" type="primary">LOC107123994</name>
</gene>
<keyword evidence="11" id="KW-0472">Membrane</keyword>
<keyword evidence="12" id="KW-0325">Glycoprotein</keyword>
<evidence type="ECO:0000313" key="22">
    <source>
        <dbReference type="Proteomes" id="UP000694871"/>
    </source>
</evidence>
<dbReference type="GeneID" id="107123994"/>
<evidence type="ECO:0000313" key="23">
    <source>
        <dbReference type="RefSeq" id="XP_015282853.1"/>
    </source>
</evidence>
<evidence type="ECO:0000256" key="16">
    <source>
        <dbReference type="ARBA" id="ARBA00036468"/>
    </source>
</evidence>
<evidence type="ECO:0000256" key="11">
    <source>
        <dbReference type="ARBA" id="ARBA00023136"/>
    </source>
</evidence>
<keyword evidence="9 19" id="KW-0333">Golgi apparatus</keyword>
<evidence type="ECO:0000256" key="1">
    <source>
        <dbReference type="ARBA" id="ARBA00004447"/>
    </source>
</evidence>
<dbReference type="Proteomes" id="UP000694871">
    <property type="component" value="Unplaced"/>
</dbReference>
<evidence type="ECO:0000256" key="12">
    <source>
        <dbReference type="ARBA" id="ARBA00023180"/>
    </source>
</evidence>
<dbReference type="RefSeq" id="XP_015282853.1">
    <property type="nucleotide sequence ID" value="XM_015427367.1"/>
</dbReference>
<keyword evidence="8" id="KW-1133">Transmembrane helix</keyword>
<dbReference type="InterPro" id="IPR055270">
    <property type="entry name" value="Glyco_tran_10_C"/>
</dbReference>
<dbReference type="InterPro" id="IPR038577">
    <property type="entry name" value="GT10-like_C_sf"/>
</dbReference>
<name>A0ABM1LA66_GEKJA</name>
<comment type="catalytic activity">
    <reaction evidence="18">
        <text>beta-D-galactosyl-(1-&gt;4)-N-acetyl-D-glucosamine + GDP-beta-L-fucose = beta-D-galactosyl-(1-&gt;4)-[alpha-L-fucosyl-(1-&gt;3)]-N-acetyl-D-glucosamine + GDP + H(+)</text>
        <dbReference type="Rhea" id="RHEA:62824"/>
        <dbReference type="ChEBI" id="CHEBI:15378"/>
        <dbReference type="ChEBI" id="CHEBI:57273"/>
        <dbReference type="ChEBI" id="CHEBI:58189"/>
        <dbReference type="ChEBI" id="CHEBI:60152"/>
        <dbReference type="ChEBI" id="CHEBI:62287"/>
    </reaction>
    <physiologicalReaction direction="left-to-right" evidence="18">
        <dbReference type="Rhea" id="RHEA:62825"/>
    </physiologicalReaction>
</comment>
<comment type="catalytic activity">
    <reaction evidence="13">
        <text>a beta-D-galactosyl-(1-&gt;4)-N-acetyl-beta-D-glucosaminyl derivative + GDP-beta-L-fucose = a beta-D-galactosyl-(1-&gt;4)-[alpha-L-fucosyl-(1-&gt;3)]-N-acetyl-beta-D-glucosaminyl derivative + GDP + H(+)</text>
        <dbReference type="Rhea" id="RHEA:14257"/>
        <dbReference type="ChEBI" id="CHEBI:15378"/>
        <dbReference type="ChEBI" id="CHEBI:57273"/>
        <dbReference type="ChEBI" id="CHEBI:58189"/>
        <dbReference type="ChEBI" id="CHEBI:133507"/>
        <dbReference type="ChEBI" id="CHEBI:137941"/>
        <dbReference type="EC" id="2.4.1.152"/>
    </reaction>
    <physiologicalReaction direction="left-to-right" evidence="13">
        <dbReference type="Rhea" id="RHEA:14258"/>
    </physiologicalReaction>
</comment>
<evidence type="ECO:0000256" key="14">
    <source>
        <dbReference type="ARBA" id="ARBA00036052"/>
    </source>
</evidence>
<evidence type="ECO:0000256" key="5">
    <source>
        <dbReference type="ARBA" id="ARBA00022679"/>
    </source>
</evidence>
<evidence type="ECO:0000256" key="2">
    <source>
        <dbReference type="ARBA" id="ARBA00004922"/>
    </source>
</evidence>
<evidence type="ECO:0000256" key="7">
    <source>
        <dbReference type="ARBA" id="ARBA00022968"/>
    </source>
</evidence>
<dbReference type="PANTHER" id="PTHR11929">
    <property type="entry name" value="ALPHA- 1,3 -FUCOSYLTRANSFERASE"/>
    <property type="match status" value="1"/>
</dbReference>
<reference evidence="23" key="1">
    <citation type="submission" date="2025-08" db="UniProtKB">
        <authorList>
            <consortium name="RefSeq"/>
        </authorList>
    </citation>
    <scope>IDENTIFICATION</scope>
</reference>
<dbReference type="SUPFAM" id="SSF53756">
    <property type="entry name" value="UDP-Glycosyltransferase/glycogen phosphorylase"/>
    <property type="match status" value="1"/>
</dbReference>
<dbReference type="Pfam" id="PF00852">
    <property type="entry name" value="Glyco_transf_10"/>
    <property type="match status" value="1"/>
</dbReference>
<keyword evidence="6 19" id="KW-0812">Transmembrane</keyword>
<comment type="catalytic activity">
    <reaction evidence="15">
        <text>a beta-D-galactosyl-(1-&gt;3)-N-acetyl-beta-D-glucosaminyl derivative + GDP-beta-L-fucose = a beta-D-galactosyl-(1-&gt;3)-[alpha-L-fucosyl-(1-&gt;4)]-N-acetyl-beta-D-glucosaminyl derivative + GDP + H(+)</text>
        <dbReference type="Rhea" id="RHEA:23628"/>
        <dbReference type="ChEBI" id="CHEBI:15378"/>
        <dbReference type="ChEBI" id="CHEBI:57273"/>
        <dbReference type="ChEBI" id="CHEBI:58189"/>
        <dbReference type="ChEBI" id="CHEBI:133506"/>
        <dbReference type="ChEBI" id="CHEBI:140304"/>
        <dbReference type="EC" id="2.4.1.65"/>
    </reaction>
    <physiologicalReaction direction="left-to-right" evidence="15">
        <dbReference type="Rhea" id="RHEA:23629"/>
    </physiologicalReaction>
</comment>
<evidence type="ECO:0000259" key="20">
    <source>
        <dbReference type="Pfam" id="PF00852"/>
    </source>
</evidence>
<keyword evidence="10" id="KW-0443">Lipid metabolism</keyword>
<evidence type="ECO:0000256" key="13">
    <source>
        <dbReference type="ARBA" id="ARBA00029329"/>
    </source>
</evidence>
<proteinExistence type="inferred from homology"/>
<comment type="catalytic activity">
    <reaction evidence="17">
        <text>an N-acetyl-alpha-neuraminyl-(2-&gt;3)-beta-D-galactosyl-(1-&gt;4)-N-acetyl-beta-D-glucosaminyl derivative + GDP-beta-L-fucose = an alpha-Neu5Ac-(2-&gt;3)-beta-D-Gal-(1-&gt;4)-[alpha-L-Fuc-(1-&gt;3)]-beta-D-GlcNAc derivative + GDP + H(+)</text>
        <dbReference type="Rhea" id="RHEA:56076"/>
        <dbReference type="ChEBI" id="CHEBI:15378"/>
        <dbReference type="ChEBI" id="CHEBI:57273"/>
        <dbReference type="ChEBI" id="CHEBI:58189"/>
        <dbReference type="ChEBI" id="CHEBI:136545"/>
        <dbReference type="ChEBI" id="CHEBI:139509"/>
    </reaction>
    <physiologicalReaction direction="left-to-right" evidence="17">
        <dbReference type="Rhea" id="RHEA:56077"/>
    </physiologicalReaction>
</comment>
<comment type="pathway">
    <text evidence="2">Protein modification; protein glycosylation.</text>
</comment>
<accession>A0ABM1LA66</accession>
<evidence type="ECO:0000256" key="8">
    <source>
        <dbReference type="ARBA" id="ARBA00022989"/>
    </source>
</evidence>
<evidence type="ECO:0000259" key="21">
    <source>
        <dbReference type="Pfam" id="PF17039"/>
    </source>
</evidence>
<evidence type="ECO:0000256" key="4">
    <source>
        <dbReference type="ARBA" id="ARBA00022676"/>
    </source>
</evidence>
<dbReference type="EC" id="2.4.1.-" evidence="19"/>
<comment type="similarity">
    <text evidence="3 19">Belongs to the glycosyltransferase 10 family.</text>
</comment>
<feature type="domain" description="Fucosyltransferase C-terminal" evidence="20">
    <location>
        <begin position="418"/>
        <end position="592"/>
    </location>
</feature>
<keyword evidence="7" id="KW-0735">Signal-anchor</keyword>
<comment type="catalytic activity">
    <reaction evidence="14">
        <text>an alpha-Neu5Ac-(2-&gt;3)-beta-D-Gal-(1-&gt;4)-beta-D-GlcNAc-(1-&gt;3)-beta-D-Gal-(1-&gt;4)-[alpha-L-Fuc-(1-&gt;3)]-beta-D-GlcNAc derivative + GDP-beta-L-fucose = an alpha-Neu5Ac-(2-&gt;3)-beta-D-Gal-(1-&gt;4)-[alpha-L-Fuc-(1-&gt;3)]-beta-D-GlcNAc-(1-&gt;3)-beta-D-Gal-(1-&gt;4)-[alpha-L-Fuc-(1-&gt;3)]-beta-D-GlcNAc derivative + GDP + H(+)</text>
        <dbReference type="Rhea" id="RHEA:52864"/>
        <dbReference type="ChEBI" id="CHEBI:15378"/>
        <dbReference type="ChEBI" id="CHEBI:57273"/>
        <dbReference type="ChEBI" id="CHEBI:58189"/>
        <dbReference type="ChEBI" id="CHEBI:145342"/>
        <dbReference type="ChEBI" id="CHEBI:145343"/>
    </reaction>
    <physiologicalReaction direction="left-to-right" evidence="14">
        <dbReference type="Rhea" id="RHEA:52865"/>
    </physiologicalReaction>
</comment>
<dbReference type="Gene3D" id="3.40.50.11660">
    <property type="entry name" value="Glycosyl transferase family 10, C-terminal domain"/>
    <property type="match status" value="1"/>
</dbReference>
<protein>
    <recommendedName>
        <fullName evidence="19">Fucosyltransferase</fullName>
        <ecNumber evidence="19">2.4.1.-</ecNumber>
    </recommendedName>
</protein>
<keyword evidence="22" id="KW-1185">Reference proteome</keyword>